<dbReference type="Gene3D" id="2.130.10.10">
    <property type="entry name" value="YVTN repeat-like/Quinoprotein amine dehydrogenase"/>
    <property type="match status" value="1"/>
</dbReference>
<dbReference type="PANTHER" id="PTHR44472">
    <property type="entry name" value="DDB1- AND CUL4-ASSOCIATED FACTOR 4-RELATED"/>
    <property type="match status" value="1"/>
</dbReference>
<evidence type="ECO:0000313" key="4">
    <source>
        <dbReference type="Proteomes" id="UP000002669"/>
    </source>
</evidence>
<keyword evidence="4" id="KW-1185">Reference proteome</keyword>
<dbReference type="VEuPathDB" id="FungiDB:MGYG_03785"/>
<dbReference type="RefSeq" id="XP_003173611.1">
    <property type="nucleotide sequence ID" value="XM_003173563.1"/>
</dbReference>
<evidence type="ECO:0000313" key="3">
    <source>
        <dbReference type="EMBL" id="EFR00781.1"/>
    </source>
</evidence>
<evidence type="ECO:0000256" key="2">
    <source>
        <dbReference type="ARBA" id="ARBA00022737"/>
    </source>
</evidence>
<dbReference type="InterPro" id="IPR036322">
    <property type="entry name" value="WD40_repeat_dom_sf"/>
</dbReference>
<dbReference type="AlphaFoldDB" id="E4UTX5"/>
<dbReference type="OMA" id="CATDLPM"/>
<dbReference type="GO" id="GO:0080008">
    <property type="term" value="C:Cul4-RING E3 ubiquitin ligase complex"/>
    <property type="evidence" value="ECO:0007669"/>
    <property type="project" value="TreeGrafter"/>
</dbReference>
<dbReference type="InterPro" id="IPR015943">
    <property type="entry name" value="WD40/YVTN_repeat-like_dom_sf"/>
</dbReference>
<protein>
    <submittedName>
        <fullName evidence="3">Uncharacterized protein</fullName>
    </submittedName>
</protein>
<organism evidence="4">
    <name type="scientific">Arthroderma gypseum (strain ATCC MYA-4604 / CBS 118893)</name>
    <name type="common">Microsporum gypseum</name>
    <dbReference type="NCBI Taxonomy" id="535722"/>
    <lineage>
        <taxon>Eukaryota</taxon>
        <taxon>Fungi</taxon>
        <taxon>Dikarya</taxon>
        <taxon>Ascomycota</taxon>
        <taxon>Pezizomycotina</taxon>
        <taxon>Eurotiomycetes</taxon>
        <taxon>Eurotiomycetidae</taxon>
        <taxon>Onygenales</taxon>
        <taxon>Arthrodermataceae</taxon>
        <taxon>Nannizzia</taxon>
    </lineage>
</organism>
<dbReference type="EMBL" id="DS989824">
    <property type="protein sequence ID" value="EFR00781.1"/>
    <property type="molecule type" value="Genomic_DNA"/>
</dbReference>
<keyword evidence="1" id="KW-0853">WD repeat</keyword>
<accession>E4UTX5</accession>
<keyword evidence="2" id="KW-0677">Repeat</keyword>
<gene>
    <name evidence="3" type="ORF">MGYG_03785</name>
</gene>
<evidence type="ECO:0000256" key="1">
    <source>
        <dbReference type="ARBA" id="ARBA00022574"/>
    </source>
</evidence>
<name>E4UTX5_ARTGP</name>
<dbReference type="OrthoDB" id="4198799at2759"/>
<dbReference type="GeneID" id="10028894"/>
<dbReference type="Proteomes" id="UP000002669">
    <property type="component" value="Unassembled WGS sequence"/>
</dbReference>
<reference evidence="4" key="1">
    <citation type="journal article" date="2012" name="MBio">
        <title>Comparative genome analysis of Trichophyton rubrum and related dermatophytes reveals candidate genes involved in infection.</title>
        <authorList>
            <person name="Martinez D.A."/>
            <person name="Oliver B.G."/>
            <person name="Graeser Y."/>
            <person name="Goldberg J.M."/>
            <person name="Li W."/>
            <person name="Martinez-Rossi N.M."/>
            <person name="Monod M."/>
            <person name="Shelest E."/>
            <person name="Barton R.C."/>
            <person name="Birch E."/>
            <person name="Brakhage A.A."/>
            <person name="Chen Z."/>
            <person name="Gurr S.J."/>
            <person name="Heiman D."/>
            <person name="Heitman J."/>
            <person name="Kosti I."/>
            <person name="Rossi A."/>
            <person name="Saif S."/>
            <person name="Samalova M."/>
            <person name="Saunders C.W."/>
            <person name="Shea T."/>
            <person name="Summerbell R.C."/>
            <person name="Xu J."/>
            <person name="Young S."/>
            <person name="Zeng Q."/>
            <person name="Birren B.W."/>
            <person name="Cuomo C.A."/>
            <person name="White T.C."/>
        </authorList>
    </citation>
    <scope>NUCLEOTIDE SEQUENCE [LARGE SCALE GENOMIC DNA]</scope>
    <source>
        <strain evidence="4">ATCC MYA-4604 / CBS 118893</strain>
    </source>
</reference>
<sequence length="203" mass="22840">MALDLKSNSEVIVGMRNSVIGLTDQRCLSSYKRLLVHSHGVKKLKMVGDSKVLVAGFDNTLDMYDLRYCRQTFQPHSKPNKWNRQPSIPYLRFGEINYNTLNNFDVASEIGLVACATDLPMVQLYSLHTGKLLESSARQTGNPRCSSDILSRDYSNPVDCVRFETVVEPYEYGRLAKTSDSRNTTSDTSLLVGSGEIIEEWSM</sequence>
<dbReference type="SUPFAM" id="SSF50978">
    <property type="entry name" value="WD40 repeat-like"/>
    <property type="match status" value="1"/>
</dbReference>
<dbReference type="HOGENOM" id="CLU_116799_0_0_1"/>
<dbReference type="InterPro" id="IPR052254">
    <property type="entry name" value="CUL4-DDB1_E3_ligase_receptor"/>
</dbReference>
<dbReference type="InParanoid" id="E4UTX5"/>
<proteinExistence type="predicted"/>
<dbReference type="eggNOG" id="KOG2695">
    <property type="taxonomic scope" value="Eukaryota"/>
</dbReference>
<dbReference type="PANTHER" id="PTHR44472:SF1">
    <property type="entry name" value="DDB1 AND CUL4 ASSOCIATED FACTOR 4"/>
    <property type="match status" value="1"/>
</dbReference>
<dbReference type="STRING" id="535722.E4UTX5"/>